<dbReference type="InterPro" id="IPR005175">
    <property type="entry name" value="PPC_dom"/>
</dbReference>
<dbReference type="OrthoDB" id="688543at2759"/>
<feature type="domain" description="PPC" evidence="9">
    <location>
        <begin position="149"/>
        <end position="290"/>
    </location>
</feature>
<evidence type="ECO:0000256" key="1">
    <source>
        <dbReference type="ARBA" id="ARBA00003687"/>
    </source>
</evidence>
<evidence type="ECO:0000256" key="6">
    <source>
        <dbReference type="ARBA" id="ARBA00023242"/>
    </source>
</evidence>
<comment type="domain">
    <text evidence="7">The PPC domain mediates interactions between AHL proteins.</text>
</comment>
<dbReference type="KEGG" id="aprc:113861371"/>
<proteinExistence type="predicted"/>
<dbReference type="GeneID" id="113861371"/>
<feature type="compositionally biased region" description="Polar residues" evidence="8">
    <location>
        <begin position="301"/>
        <end position="310"/>
    </location>
</feature>
<evidence type="ECO:0000256" key="8">
    <source>
        <dbReference type="SAM" id="MobiDB-lite"/>
    </source>
</evidence>
<dbReference type="FunFam" id="3.30.1330.80:FF:000003">
    <property type="entry name" value="AT-hook motif nuclear-localized protein 1-like"/>
    <property type="match status" value="1"/>
</dbReference>
<dbReference type="Pfam" id="PF03479">
    <property type="entry name" value="PCC"/>
    <property type="match status" value="1"/>
</dbReference>
<gene>
    <name evidence="11" type="primary">LOC113861371</name>
</gene>
<evidence type="ECO:0000259" key="9">
    <source>
        <dbReference type="PROSITE" id="PS51742"/>
    </source>
</evidence>
<evidence type="ECO:0000256" key="5">
    <source>
        <dbReference type="ARBA" id="ARBA00023163"/>
    </source>
</evidence>
<feature type="compositionally biased region" description="Low complexity" evidence="8">
    <location>
        <begin position="101"/>
        <end position="122"/>
    </location>
</feature>
<feature type="region of interest" description="Disordered" evidence="8">
    <location>
        <begin position="19"/>
        <end position="138"/>
    </location>
</feature>
<dbReference type="InterPro" id="IPR017956">
    <property type="entry name" value="AT_hook_DNA-bd_motif"/>
</dbReference>
<sequence length="340" mass="35000">MDRGDQMALSGSYYMQQRGIAGSGAQPELHVSPNIRPLSNPNLPFQSGIGGGNIGSSLPVESSAISSHGVNMGAPTGVPPGEPVKRKRGRPRKYGSDGTVSLGLSPTPTSSSHSGGLLQSSPKRGRGRPPGSGKKQQLASLGELMSGSAGMGFTPHIINIASGEDIATKIMAFSQQGPRAICILSANGTVSTVTLRQPSTSGGTVTYEGRFEILCLSGSYLLTDVSGSRNRTGGLSVSLASPDGRVIGGGVGGVLIASSAVQVVVGSFLWGESKTKNKKKEGSEGEVAVESDHQGVHNPVALNSISPNQNLTPTSSLSPWSTSRPMDMRNSHVDIDLMRG</sequence>
<reference evidence="10" key="1">
    <citation type="journal article" date="2019" name="Toxins">
        <title>Detection of Abrin-Like and Prepropulchellin-Like Toxin Genes and Transcripts Using Whole Genome Sequencing and Full-Length Transcript Sequencing of Abrus precatorius.</title>
        <authorList>
            <person name="Hovde B.T."/>
            <person name="Daligault H.E."/>
            <person name="Hanschen E.R."/>
            <person name="Kunde Y.A."/>
            <person name="Johnson M.B."/>
            <person name="Starkenburg S.R."/>
            <person name="Johnson S.L."/>
        </authorList>
    </citation>
    <scope>NUCLEOTIDE SEQUENCE [LARGE SCALE GENOMIC DNA]</scope>
</reference>
<keyword evidence="6 7" id="KW-0539">Nucleus</keyword>
<protein>
    <recommendedName>
        <fullName evidence="7">AT-hook motif nuclear-localized protein</fullName>
    </recommendedName>
</protein>
<keyword evidence="10" id="KW-1185">Reference proteome</keyword>
<dbReference type="GO" id="GO:0003680">
    <property type="term" value="F:minor groove of adenine-thymine-rich DNA binding"/>
    <property type="evidence" value="ECO:0007669"/>
    <property type="project" value="UniProtKB-UniRule"/>
</dbReference>
<dbReference type="GO" id="GO:0005634">
    <property type="term" value="C:nucleus"/>
    <property type="evidence" value="ECO:0007669"/>
    <property type="project" value="UniProtKB-SubCell"/>
</dbReference>
<dbReference type="AlphaFoldDB" id="A0A8B8L1A2"/>
<dbReference type="CDD" id="cd11378">
    <property type="entry name" value="DUF296"/>
    <property type="match status" value="1"/>
</dbReference>
<dbReference type="Proteomes" id="UP000694853">
    <property type="component" value="Unplaced"/>
</dbReference>
<keyword evidence="5 7" id="KW-0804">Transcription</keyword>
<organism evidence="10 11">
    <name type="scientific">Abrus precatorius</name>
    <name type="common">Indian licorice</name>
    <name type="synonym">Glycine abrus</name>
    <dbReference type="NCBI Taxonomy" id="3816"/>
    <lineage>
        <taxon>Eukaryota</taxon>
        <taxon>Viridiplantae</taxon>
        <taxon>Streptophyta</taxon>
        <taxon>Embryophyta</taxon>
        <taxon>Tracheophyta</taxon>
        <taxon>Spermatophyta</taxon>
        <taxon>Magnoliopsida</taxon>
        <taxon>eudicotyledons</taxon>
        <taxon>Gunneridae</taxon>
        <taxon>Pentapetalae</taxon>
        <taxon>rosids</taxon>
        <taxon>fabids</taxon>
        <taxon>Fabales</taxon>
        <taxon>Fabaceae</taxon>
        <taxon>Papilionoideae</taxon>
        <taxon>50 kb inversion clade</taxon>
        <taxon>NPAAA clade</taxon>
        <taxon>indigoferoid/millettioid clade</taxon>
        <taxon>Abreae</taxon>
        <taxon>Abrus</taxon>
    </lineage>
</organism>
<comment type="function">
    <text evidence="1 7">Transcription factor that specifically binds AT-rich DNA sequences related to the nuclear matrix attachment regions (MARs).</text>
</comment>
<accession>A0A8B8L1A2</accession>
<dbReference type="PANTHER" id="PTHR31500">
    <property type="entry name" value="AT-HOOK MOTIF NUCLEAR-LOCALIZED PROTEIN 9"/>
    <property type="match status" value="1"/>
</dbReference>
<keyword evidence="4 7" id="KW-0238">DNA-binding</keyword>
<feature type="compositionally biased region" description="Low complexity" evidence="8">
    <location>
        <begin position="311"/>
        <end position="323"/>
    </location>
</feature>
<dbReference type="RefSeq" id="XP_027349952.1">
    <property type="nucleotide sequence ID" value="XM_027494151.1"/>
</dbReference>
<comment type="subcellular location">
    <subcellularLocation>
        <location evidence="2 7">Nucleus</location>
    </subcellularLocation>
</comment>
<feature type="region of interest" description="Disordered" evidence="8">
    <location>
        <begin position="275"/>
        <end position="340"/>
    </location>
</feature>
<feature type="compositionally biased region" description="Basic and acidic residues" evidence="8">
    <location>
        <begin position="326"/>
        <end position="340"/>
    </location>
</feature>
<dbReference type="PRINTS" id="PR00929">
    <property type="entry name" value="ATHOOK"/>
</dbReference>
<dbReference type="InterPro" id="IPR039605">
    <property type="entry name" value="AHL"/>
</dbReference>
<dbReference type="SMART" id="SM00384">
    <property type="entry name" value="AT_hook"/>
    <property type="match status" value="2"/>
</dbReference>
<evidence type="ECO:0000256" key="7">
    <source>
        <dbReference type="RuleBase" id="RU367031"/>
    </source>
</evidence>
<dbReference type="PROSITE" id="PS51742">
    <property type="entry name" value="PPC"/>
    <property type="match status" value="1"/>
</dbReference>
<evidence type="ECO:0000256" key="4">
    <source>
        <dbReference type="ARBA" id="ARBA00023125"/>
    </source>
</evidence>
<keyword evidence="3 7" id="KW-0805">Transcription regulation</keyword>
<evidence type="ECO:0000313" key="10">
    <source>
        <dbReference type="Proteomes" id="UP000694853"/>
    </source>
</evidence>
<dbReference type="Gene3D" id="3.30.1330.80">
    <property type="entry name" value="Hypothetical protein, similar to alpha- acetolactate decarboxylase, domain 2"/>
    <property type="match status" value="1"/>
</dbReference>
<evidence type="ECO:0000313" key="11">
    <source>
        <dbReference type="RefSeq" id="XP_027349952.1"/>
    </source>
</evidence>
<name>A0A8B8L1A2_ABRPR</name>
<feature type="compositionally biased region" description="Polar residues" evidence="8">
    <location>
        <begin position="59"/>
        <end position="69"/>
    </location>
</feature>
<evidence type="ECO:0000256" key="3">
    <source>
        <dbReference type="ARBA" id="ARBA00023015"/>
    </source>
</evidence>
<evidence type="ECO:0000256" key="2">
    <source>
        <dbReference type="ARBA" id="ARBA00004123"/>
    </source>
</evidence>
<reference evidence="11" key="2">
    <citation type="submission" date="2025-08" db="UniProtKB">
        <authorList>
            <consortium name="RefSeq"/>
        </authorList>
    </citation>
    <scope>IDENTIFICATION</scope>
    <source>
        <tissue evidence="11">Young leaves</tissue>
    </source>
</reference>
<dbReference type="PANTHER" id="PTHR31500:SF9">
    <property type="entry name" value="AT-HOOK MOTIF NUCLEAR-LOCALIZED PROTEIN 9"/>
    <property type="match status" value="1"/>
</dbReference>
<dbReference type="SUPFAM" id="SSF117856">
    <property type="entry name" value="AF0104/ALDC/Ptd012-like"/>
    <property type="match status" value="1"/>
</dbReference>